<dbReference type="AlphaFoldDB" id="A0A2G5T191"/>
<dbReference type="EMBL" id="PDUG01000006">
    <property type="protein sequence ID" value="PIC20988.1"/>
    <property type="molecule type" value="Genomic_DNA"/>
</dbReference>
<evidence type="ECO:0000256" key="1">
    <source>
        <dbReference type="SAM" id="MobiDB-lite"/>
    </source>
</evidence>
<reference evidence="3" key="1">
    <citation type="submission" date="2017-10" db="EMBL/GenBank/DDBJ databases">
        <title>Rapid genome shrinkage in a self-fertile nematode reveals novel sperm competition proteins.</title>
        <authorList>
            <person name="Yin D."/>
            <person name="Schwarz E.M."/>
            <person name="Thomas C.G."/>
            <person name="Felde R.L."/>
            <person name="Korf I.F."/>
            <person name="Cutter A.D."/>
            <person name="Schartner C.M."/>
            <person name="Ralston E.J."/>
            <person name="Meyer B.J."/>
            <person name="Haag E.S."/>
        </authorList>
    </citation>
    <scope>NUCLEOTIDE SEQUENCE [LARGE SCALE GENOMIC DNA]</scope>
    <source>
        <strain evidence="3">JU1422</strain>
    </source>
</reference>
<sequence>MEKAPRHVRPNLHFLRQPRSGWSPPSAVHAENQRHLDCTDEWMGKRLFGKCAPANNALIFSDSMNVISLEVSKRQKTMTERAGPSSSTIYPTKSTIALSADGTSGPN</sequence>
<feature type="compositionally biased region" description="Basic residues" evidence="1">
    <location>
        <begin position="1"/>
        <end position="10"/>
    </location>
</feature>
<proteinExistence type="predicted"/>
<dbReference type="Proteomes" id="UP000230233">
    <property type="component" value="Chromosome X"/>
</dbReference>
<comment type="caution">
    <text evidence="2">The sequence shown here is derived from an EMBL/GenBank/DDBJ whole genome shotgun (WGS) entry which is preliminary data.</text>
</comment>
<gene>
    <name evidence="2" type="primary">Cnig_chr_X.g25986</name>
    <name evidence="2" type="ORF">B9Z55_025986</name>
</gene>
<organism evidence="2 3">
    <name type="scientific">Caenorhabditis nigoni</name>
    <dbReference type="NCBI Taxonomy" id="1611254"/>
    <lineage>
        <taxon>Eukaryota</taxon>
        <taxon>Metazoa</taxon>
        <taxon>Ecdysozoa</taxon>
        <taxon>Nematoda</taxon>
        <taxon>Chromadorea</taxon>
        <taxon>Rhabditida</taxon>
        <taxon>Rhabditina</taxon>
        <taxon>Rhabditomorpha</taxon>
        <taxon>Rhabditoidea</taxon>
        <taxon>Rhabditidae</taxon>
        <taxon>Peloderinae</taxon>
        <taxon>Caenorhabditis</taxon>
    </lineage>
</organism>
<feature type="region of interest" description="Disordered" evidence="1">
    <location>
        <begin position="1"/>
        <end position="28"/>
    </location>
</feature>
<protein>
    <submittedName>
        <fullName evidence="2">Uncharacterized protein</fullName>
    </submittedName>
</protein>
<accession>A0A2G5T191</accession>
<evidence type="ECO:0000313" key="3">
    <source>
        <dbReference type="Proteomes" id="UP000230233"/>
    </source>
</evidence>
<evidence type="ECO:0000313" key="2">
    <source>
        <dbReference type="EMBL" id="PIC20988.1"/>
    </source>
</evidence>
<name>A0A2G5T191_9PELO</name>
<keyword evidence="3" id="KW-1185">Reference proteome</keyword>